<evidence type="ECO:0000256" key="5">
    <source>
        <dbReference type="ARBA" id="ARBA00013005"/>
    </source>
</evidence>
<evidence type="ECO:0000256" key="9">
    <source>
        <dbReference type="ARBA" id="ARBA00022840"/>
    </source>
</evidence>
<evidence type="ECO:0000256" key="10">
    <source>
        <dbReference type="ARBA" id="ARBA00031353"/>
    </source>
</evidence>
<dbReference type="EC" id="6.3.2.29" evidence="5"/>
<dbReference type="OrthoDB" id="9803907at2"/>
<name>A0A1L9NWV3_9RHOB</name>
<dbReference type="Gene3D" id="3.30.1490.20">
    <property type="entry name" value="ATP-grasp fold, A domain"/>
    <property type="match status" value="1"/>
</dbReference>
<dbReference type="Gene3D" id="3.90.190.20">
    <property type="entry name" value="Mur ligase, C-terminal domain"/>
    <property type="match status" value="1"/>
</dbReference>
<dbReference type="SUPFAM" id="SSF56059">
    <property type="entry name" value="Glutathione synthetase ATP-binding domain-like"/>
    <property type="match status" value="1"/>
</dbReference>
<dbReference type="Pfam" id="PF13549">
    <property type="entry name" value="ATP-grasp_5"/>
    <property type="match status" value="1"/>
</dbReference>
<keyword evidence="7 15" id="KW-0436">Ligase</keyword>
<dbReference type="GO" id="GO:0046872">
    <property type="term" value="F:metal ion binding"/>
    <property type="evidence" value="ECO:0007669"/>
    <property type="project" value="InterPro"/>
</dbReference>
<feature type="domain" description="ATP-grasp" evidence="14">
    <location>
        <begin position="231"/>
        <end position="487"/>
    </location>
</feature>
<protein>
    <recommendedName>
        <fullName evidence="6">Cyanophycin synthetase</fullName>
        <ecNumber evidence="5">6.3.2.29</ecNumber>
        <ecNumber evidence="4">6.3.2.30</ecNumber>
    </recommendedName>
    <alternativeName>
        <fullName evidence="10">Cyanophycin synthase</fullName>
    </alternativeName>
</protein>
<dbReference type="RefSeq" id="WP_072630589.1">
    <property type="nucleotide sequence ID" value="NZ_MLCB01000133.1"/>
</dbReference>
<dbReference type="InterPro" id="IPR011810">
    <property type="entry name" value="Cya_phycin_syn"/>
</dbReference>
<dbReference type="PANTHER" id="PTHR23135">
    <property type="entry name" value="MUR LIGASE FAMILY MEMBER"/>
    <property type="match status" value="1"/>
</dbReference>
<dbReference type="InterPro" id="IPR011761">
    <property type="entry name" value="ATP-grasp"/>
</dbReference>
<comment type="catalytic activity">
    <reaction evidence="11">
        <text>[L-4-(L-arginin-2-N-yl)aspartate](n)-L-aspartate + L-arginine + ATP = [L-4-(L-arginin-2-N-yl)aspartate](n+1) + ADP + phosphate + H(+)</text>
        <dbReference type="Rhea" id="RHEA:23888"/>
        <dbReference type="Rhea" id="RHEA-COMP:13732"/>
        <dbReference type="Rhea" id="RHEA-COMP:13733"/>
        <dbReference type="ChEBI" id="CHEBI:15378"/>
        <dbReference type="ChEBI" id="CHEBI:30616"/>
        <dbReference type="ChEBI" id="CHEBI:32682"/>
        <dbReference type="ChEBI" id="CHEBI:43474"/>
        <dbReference type="ChEBI" id="CHEBI:137986"/>
        <dbReference type="ChEBI" id="CHEBI:137990"/>
        <dbReference type="ChEBI" id="CHEBI:456216"/>
        <dbReference type="EC" id="6.3.2.30"/>
    </reaction>
</comment>
<evidence type="ECO:0000256" key="12">
    <source>
        <dbReference type="ARBA" id="ARBA00048425"/>
    </source>
</evidence>
<dbReference type="NCBIfam" id="NF010623">
    <property type="entry name" value="PRK14016.1"/>
    <property type="match status" value="1"/>
</dbReference>
<dbReference type="AlphaFoldDB" id="A0A1L9NWV3"/>
<evidence type="ECO:0000313" key="16">
    <source>
        <dbReference type="Proteomes" id="UP000184514"/>
    </source>
</evidence>
<dbReference type="InterPro" id="IPR044019">
    <property type="entry name" value="Cyanophycin_syn_N"/>
</dbReference>
<organism evidence="15 16">
    <name type="scientific">Planktotalea frisia</name>
    <dbReference type="NCBI Taxonomy" id="696762"/>
    <lineage>
        <taxon>Bacteria</taxon>
        <taxon>Pseudomonadati</taxon>
        <taxon>Pseudomonadota</taxon>
        <taxon>Alphaproteobacteria</taxon>
        <taxon>Rhodobacterales</taxon>
        <taxon>Paracoccaceae</taxon>
        <taxon>Planktotalea</taxon>
    </lineage>
</organism>
<dbReference type="SUPFAM" id="SSF53623">
    <property type="entry name" value="MurD-like peptide ligases, catalytic domain"/>
    <property type="match status" value="1"/>
</dbReference>
<dbReference type="Proteomes" id="UP000184514">
    <property type="component" value="Unassembled WGS sequence"/>
</dbReference>
<dbReference type="PROSITE" id="PS50975">
    <property type="entry name" value="ATP_GRASP"/>
    <property type="match status" value="1"/>
</dbReference>
<proteinExistence type="inferred from homology"/>
<keyword evidence="16" id="KW-1185">Reference proteome</keyword>
<evidence type="ECO:0000256" key="2">
    <source>
        <dbReference type="ARBA" id="ARBA00009060"/>
    </source>
</evidence>
<evidence type="ECO:0000256" key="7">
    <source>
        <dbReference type="ARBA" id="ARBA00022598"/>
    </source>
</evidence>
<dbReference type="InterPro" id="IPR013221">
    <property type="entry name" value="Mur_ligase_cen"/>
</dbReference>
<dbReference type="Pfam" id="PF18921">
    <property type="entry name" value="Cyanophycin_syn"/>
    <property type="match status" value="1"/>
</dbReference>
<evidence type="ECO:0000256" key="13">
    <source>
        <dbReference type="PROSITE-ProRule" id="PRU00409"/>
    </source>
</evidence>
<dbReference type="STRING" id="696762.PFRI_20220"/>
<evidence type="ECO:0000256" key="3">
    <source>
        <dbReference type="ARBA" id="ARBA00011738"/>
    </source>
</evidence>
<reference evidence="15 16" key="1">
    <citation type="submission" date="2016-10" db="EMBL/GenBank/DDBJ databases">
        <title>Genome sequence of Planktotalea frisia SH6-1.</title>
        <authorList>
            <person name="Poehlein A."/>
            <person name="Bakenhus I."/>
            <person name="Voget S."/>
            <person name="Brinkhoff T."/>
            <person name="Simon M."/>
        </authorList>
    </citation>
    <scope>NUCLEOTIDE SEQUENCE [LARGE SCALE GENOMIC DNA]</scope>
    <source>
        <strain evidence="15 16">SH6-1</strain>
    </source>
</reference>
<keyword evidence="9 13" id="KW-0067">ATP-binding</keyword>
<dbReference type="Pfam" id="PF08245">
    <property type="entry name" value="Mur_ligase_M"/>
    <property type="match status" value="1"/>
</dbReference>
<evidence type="ECO:0000256" key="6">
    <source>
        <dbReference type="ARBA" id="ARBA00022036"/>
    </source>
</evidence>
<comment type="similarity">
    <text evidence="2">In the C-terminal section; belongs to the MurCDEF family.</text>
</comment>
<dbReference type="InterPro" id="IPR036615">
    <property type="entry name" value="Mur_ligase_C_dom_sf"/>
</dbReference>
<dbReference type="InterPro" id="IPR036565">
    <property type="entry name" value="Mur-like_cat_sf"/>
</dbReference>
<dbReference type="Pfam" id="PF02875">
    <property type="entry name" value="Mur_ligase_C"/>
    <property type="match status" value="1"/>
</dbReference>
<dbReference type="InterPro" id="IPR013815">
    <property type="entry name" value="ATP_grasp_subdomain_1"/>
</dbReference>
<evidence type="ECO:0000256" key="4">
    <source>
        <dbReference type="ARBA" id="ARBA00012968"/>
    </source>
</evidence>
<evidence type="ECO:0000256" key="11">
    <source>
        <dbReference type="ARBA" id="ARBA00048094"/>
    </source>
</evidence>
<comment type="catalytic activity">
    <reaction evidence="12">
        <text>[L-4-(L-arginin-2-N-yl)aspartate](n) + L-aspartate + ATP = [L-4-(L-arginin-2-N-yl)aspartate](n)-L-aspartate + ADP + phosphate + H(+)</text>
        <dbReference type="Rhea" id="RHEA:13277"/>
        <dbReference type="Rhea" id="RHEA-COMP:13728"/>
        <dbReference type="Rhea" id="RHEA-COMP:13733"/>
        <dbReference type="ChEBI" id="CHEBI:15378"/>
        <dbReference type="ChEBI" id="CHEBI:29991"/>
        <dbReference type="ChEBI" id="CHEBI:30616"/>
        <dbReference type="ChEBI" id="CHEBI:43474"/>
        <dbReference type="ChEBI" id="CHEBI:137986"/>
        <dbReference type="ChEBI" id="CHEBI:137990"/>
        <dbReference type="ChEBI" id="CHEBI:456216"/>
        <dbReference type="EC" id="6.3.2.29"/>
    </reaction>
</comment>
<accession>A0A1L9NWV3</accession>
<dbReference type="GO" id="GO:0071161">
    <property type="term" value="F:cyanophycin synthetase activity (L-arginine-adding)"/>
    <property type="evidence" value="ECO:0007669"/>
    <property type="project" value="UniProtKB-EC"/>
</dbReference>
<evidence type="ECO:0000256" key="8">
    <source>
        <dbReference type="ARBA" id="ARBA00022741"/>
    </source>
</evidence>
<comment type="subunit">
    <text evidence="3">Homodimer.</text>
</comment>
<dbReference type="GO" id="GO:0005524">
    <property type="term" value="F:ATP binding"/>
    <property type="evidence" value="ECO:0007669"/>
    <property type="project" value="UniProtKB-UniRule"/>
</dbReference>
<dbReference type="PANTHER" id="PTHR23135:SF18">
    <property type="entry name" value="CYANOPHYCIN SYNTHETASE"/>
    <property type="match status" value="1"/>
</dbReference>
<comment type="caution">
    <text evidence="15">The sequence shown here is derived from an EMBL/GenBank/DDBJ whole genome shotgun (WGS) entry which is preliminary data.</text>
</comment>
<comment type="function">
    <text evidence="1">Catalyzes the ATP-dependent polymerization of arginine and aspartate to multi-L-arginyl-poly-L-aspartic acid (cyanophycin; a water-insoluble reserve polymer).</text>
</comment>
<dbReference type="SUPFAM" id="SSF53244">
    <property type="entry name" value="MurD-like peptide ligases, peptide-binding domain"/>
    <property type="match status" value="1"/>
</dbReference>
<keyword evidence="8 13" id="KW-0547">Nucleotide-binding</keyword>
<dbReference type="GO" id="GO:0071160">
    <property type="term" value="F:cyanophycin synthetase activity (L-aspartate-adding)"/>
    <property type="evidence" value="ECO:0007669"/>
    <property type="project" value="UniProtKB-EC"/>
</dbReference>
<sequence>MKILETSVFRGPNIYAKFPVIRHVVDIGILEEWPSAKIGEDFIEKLLDALPGLQEHGCSYREPGGFVRRLREDEGTWMAHIWEHMSIELQNVAGSDVSFGRTRDAGETGLYNMVFQYEQEEVGLHASQLALDFIHNLLPDHLVENGERVEGFDYTAESEAFIRTAQRKALGPSTASLVNAGIARDIPWMRLNEYSLIQLGYGKYQKRIQATITSETDYIATDLASDKKATNRILGDLGLPVPRQISATSAEDAVKAAKRIGFPVVVKPLDGNHGNGISINLMTAEAVTEAFDFALANNKRGRTIIVETFIEGLDHRMLVIDGKLEAVSKRVPGHIVGDGTHTAAELIEIVNSDPRRGVGHEKVLTRLELDKTAIEHLAEVGYDENTVLAEGEVVFLRSTANLSTGGTAVDVTDIVHPDNRNMAERAIKAIGLDIGGVDFLTADISQSYKDIPAGICEVNAAPGFRMHVAPSEGKPRDVSGAVMDMLFPAGTPSRVPIASITGTNGKTTVSRMVAHIHKLSGNTVGLATTDGVYIDGNLTVKGDLTGPRAAQMILRDPTVDAAILETARGGLLRSGMGYERCDVGAVINVDADHLGLKGIETVEDLARVKRIVVEVATDTAVLNADDELCLKMAGHTQADNICYVTMNAHHPLVREHVRLGGRAIVLEQGMNGHMITIYEKSSNIQLMWTHLIPATLDGKAMHNVQNAMFAAAICFSMGKSLEDIRQGLRTFATSYFQAPGRLNVFDEHPFKVILDYAHNPAAIEAMTKLCTQLEPKGRKIICFSMPGDRRDEDIVAAATIVAGKFDHYICKADDGRRGRGDSEVPDLLRKTLLENGVTDAQINVIPDEATAVDTALGLAAADDLLMVFGDNISRTWKQIIYLNRPEGVVEEGAAETTELVSVPQTLGAPDSTLDPLADATPVEDAPDIPENMLLGGMRMIRDARGVRLEDTGDEDGD</sequence>
<dbReference type="EMBL" id="MLCB01000133">
    <property type="protein sequence ID" value="OJI93721.1"/>
    <property type="molecule type" value="Genomic_DNA"/>
</dbReference>
<dbReference type="Gene3D" id="3.30.470.20">
    <property type="entry name" value="ATP-grasp fold, B domain"/>
    <property type="match status" value="1"/>
</dbReference>
<dbReference type="Gene3D" id="3.40.1190.10">
    <property type="entry name" value="Mur-like, catalytic domain"/>
    <property type="match status" value="1"/>
</dbReference>
<evidence type="ECO:0000256" key="1">
    <source>
        <dbReference type="ARBA" id="ARBA00003184"/>
    </source>
</evidence>
<gene>
    <name evidence="15" type="primary">cphA_2</name>
    <name evidence="15" type="ORF">PFRI_20220</name>
</gene>
<evidence type="ECO:0000259" key="14">
    <source>
        <dbReference type="PROSITE" id="PS50975"/>
    </source>
</evidence>
<dbReference type="EC" id="6.3.2.30" evidence="4"/>
<dbReference type="NCBIfam" id="TIGR02068">
    <property type="entry name" value="cya_phycin_syn"/>
    <property type="match status" value="1"/>
</dbReference>
<dbReference type="InterPro" id="IPR004101">
    <property type="entry name" value="Mur_ligase_C"/>
</dbReference>
<evidence type="ECO:0000313" key="15">
    <source>
        <dbReference type="EMBL" id="OJI93721.1"/>
    </source>
</evidence>